<organism evidence="1 2">
    <name type="scientific">Xylocopa violacea</name>
    <name type="common">Violet carpenter bee</name>
    <name type="synonym">Apis violacea</name>
    <dbReference type="NCBI Taxonomy" id="135666"/>
    <lineage>
        <taxon>Eukaryota</taxon>
        <taxon>Metazoa</taxon>
        <taxon>Ecdysozoa</taxon>
        <taxon>Arthropoda</taxon>
        <taxon>Hexapoda</taxon>
        <taxon>Insecta</taxon>
        <taxon>Pterygota</taxon>
        <taxon>Neoptera</taxon>
        <taxon>Endopterygota</taxon>
        <taxon>Hymenoptera</taxon>
        <taxon>Apocrita</taxon>
        <taxon>Aculeata</taxon>
        <taxon>Apoidea</taxon>
        <taxon>Anthophila</taxon>
        <taxon>Apidae</taxon>
        <taxon>Xylocopa</taxon>
        <taxon>Xylocopa</taxon>
    </lineage>
</organism>
<reference evidence="1 2" key="1">
    <citation type="submission" date="2024-08" db="EMBL/GenBank/DDBJ databases">
        <authorList>
            <person name="Will J Nash"/>
            <person name="Angela Man"/>
            <person name="Seanna McTaggart"/>
            <person name="Kendall Baker"/>
            <person name="Tom Barker"/>
            <person name="Leah Catchpole"/>
            <person name="Alex Durrant"/>
            <person name="Karim Gharbi"/>
            <person name="Naomi Irish"/>
            <person name="Gemy Kaithakottil"/>
            <person name="Debby Ku"/>
            <person name="Aaliyah Providence"/>
            <person name="Felix Shaw"/>
            <person name="David Swarbreck"/>
            <person name="Chris Watkins"/>
            <person name="Ann M. McCartney"/>
            <person name="Giulio Formenti"/>
            <person name="Alice Mouton"/>
            <person name="Noel Vella"/>
            <person name="Bjorn M von Reumont"/>
            <person name="Adriana Vella"/>
            <person name="Wilfried Haerty"/>
        </authorList>
    </citation>
    <scope>NUCLEOTIDE SEQUENCE [LARGE SCALE GENOMIC DNA]</scope>
</reference>
<evidence type="ECO:0000313" key="2">
    <source>
        <dbReference type="Proteomes" id="UP001642520"/>
    </source>
</evidence>
<dbReference type="EMBL" id="CAXAJV020001290">
    <property type="protein sequence ID" value="CAL7939877.1"/>
    <property type="molecule type" value="Genomic_DNA"/>
</dbReference>
<sequence>MAEEILVTASTVCTTIVNVIVNVRDHHSDVTRDNESRLGNFNNRLVAVVSQLKFKDKHLDKHPAVICEDLVKSQTYIYVHAITCNRKVVYLGSRNSGHLAICRTDGVVSEAAAMEELGSERKTRVDEQRSAETFCVSLKHNEFDVHRRTPLGTIDR</sequence>
<comment type="caution">
    <text evidence="1">The sequence shown here is derived from an EMBL/GenBank/DDBJ whole genome shotgun (WGS) entry which is preliminary data.</text>
</comment>
<accession>A0ABP1NJ55</accession>
<proteinExistence type="predicted"/>
<dbReference type="Proteomes" id="UP001642520">
    <property type="component" value="Unassembled WGS sequence"/>
</dbReference>
<evidence type="ECO:0000313" key="1">
    <source>
        <dbReference type="EMBL" id="CAL7939877.1"/>
    </source>
</evidence>
<gene>
    <name evidence="1" type="ORF">XYLVIOL_LOCUS4182</name>
</gene>
<protein>
    <submittedName>
        <fullName evidence="1">Uncharacterized protein</fullName>
    </submittedName>
</protein>
<keyword evidence="2" id="KW-1185">Reference proteome</keyword>
<name>A0ABP1NJ55_XYLVO</name>